<organism evidence="1 2">
    <name type="scientific">Cryptococcus amylolentus CBS 6273</name>
    <dbReference type="NCBI Taxonomy" id="1296118"/>
    <lineage>
        <taxon>Eukaryota</taxon>
        <taxon>Fungi</taxon>
        <taxon>Dikarya</taxon>
        <taxon>Basidiomycota</taxon>
        <taxon>Agaricomycotina</taxon>
        <taxon>Tremellomycetes</taxon>
        <taxon>Tremellales</taxon>
        <taxon>Cryptococcaceae</taxon>
        <taxon>Cryptococcus</taxon>
    </lineage>
</organism>
<name>A0A1E3JAM5_9TREE</name>
<proteinExistence type="predicted"/>
<evidence type="ECO:0000313" key="2">
    <source>
        <dbReference type="Proteomes" id="UP000095149"/>
    </source>
</evidence>
<dbReference type="EMBL" id="MEKH01000013">
    <property type="protein sequence ID" value="ODN97899.1"/>
    <property type="molecule type" value="Genomic_DNA"/>
</dbReference>
<sequence>MSSASEVAHTTDILHIIFSHLSADNDLTSLLRTSPLFFSLIAQNSIDRYQYRTSTKLLELVQTVVVERAPLPVDHSVWADWYKLPPLPAVETVIDQAANRNALQKVVRDTNLPNNALIERLCPAATRLHLSTPCLAAGAVFGQYIPSSPCVETLVVKANVGEIGQLRCVIGGDWNLGQKARPPCRNIKAVHILLWGDLVYPEAKFQSSGRDKDCVDELAIMELPLSTTAKLEDKIFHNLCEIVGRLGTRFSVDELWLYNADTVLERLSEWSKSRKVDDMKAMMEKGFEKEKKMSAAVLGMPEEAGEAQVFWQTGQLFYEAFGDISARDETEEWYHSAVLAPSPKLVSLRARLAAKTTFPADAFVGLSEREAEWTLATFKYILLYGYQLPAPPAVEGKSGPPRAFSQTHDQLWAMSDRELEDLREKLTERIERDGIKGKAVSKEVERRTEEIDWVLRVGQDEDEVGVEKAEENKDENGFVWLGRG</sequence>
<dbReference type="Proteomes" id="UP000095149">
    <property type="component" value="Unassembled WGS sequence"/>
</dbReference>
<accession>A0A1E3JAM5</accession>
<gene>
    <name evidence="1" type="ORF">I350_07534</name>
</gene>
<protein>
    <submittedName>
        <fullName evidence="1">Uncharacterized protein</fullName>
    </submittedName>
</protein>
<comment type="caution">
    <text evidence="1">The sequence shown here is derived from an EMBL/GenBank/DDBJ whole genome shotgun (WGS) entry which is preliminary data.</text>
</comment>
<dbReference type="AlphaFoldDB" id="A0A1E3JAM5"/>
<evidence type="ECO:0000313" key="1">
    <source>
        <dbReference type="EMBL" id="ODN97899.1"/>
    </source>
</evidence>
<reference evidence="1 2" key="1">
    <citation type="submission" date="2016-06" db="EMBL/GenBank/DDBJ databases">
        <title>Evolution of pathogenesis and genome organization in the Tremellales.</title>
        <authorList>
            <person name="Cuomo C."/>
            <person name="Litvintseva A."/>
            <person name="Heitman J."/>
            <person name="Chen Y."/>
            <person name="Sun S."/>
            <person name="Springer D."/>
            <person name="Dromer F."/>
            <person name="Young S."/>
            <person name="Zeng Q."/>
            <person name="Chapman S."/>
            <person name="Gujja S."/>
            <person name="Saif S."/>
            <person name="Birren B."/>
        </authorList>
    </citation>
    <scope>NUCLEOTIDE SEQUENCE [LARGE SCALE GENOMIC DNA]</scope>
    <source>
        <strain evidence="1 2">CBS 6273</strain>
    </source>
</reference>